<evidence type="ECO:0000256" key="1">
    <source>
        <dbReference type="SAM" id="MobiDB-lite"/>
    </source>
</evidence>
<dbReference type="NCBIfam" id="TIGR01555">
    <property type="entry name" value="phge_rel_HI1409"/>
    <property type="match status" value="1"/>
</dbReference>
<feature type="domain" description="Anti-CBASS protein Acb1-like N-terminal" evidence="2">
    <location>
        <begin position="63"/>
        <end position="416"/>
    </location>
</feature>
<accession>A7ILG4</accession>
<gene>
    <name evidence="3" type="ordered locus">Xaut_3629</name>
</gene>
<dbReference type="Pfam" id="PF06381">
    <property type="entry name" value="Phage_portal_3"/>
    <property type="match status" value="1"/>
</dbReference>
<feature type="compositionally biased region" description="Basic and acidic residues" evidence="1">
    <location>
        <begin position="474"/>
        <end position="484"/>
    </location>
</feature>
<evidence type="ECO:0000313" key="4">
    <source>
        <dbReference type="Proteomes" id="UP000002417"/>
    </source>
</evidence>
<dbReference type="PhylomeDB" id="A7ILG4"/>
<proteinExistence type="predicted"/>
<feature type="region of interest" description="Disordered" evidence="1">
    <location>
        <begin position="1"/>
        <end position="26"/>
    </location>
</feature>
<feature type="region of interest" description="Disordered" evidence="1">
    <location>
        <begin position="451"/>
        <end position="484"/>
    </location>
</feature>
<evidence type="ECO:0000259" key="2">
    <source>
        <dbReference type="Pfam" id="PF06381"/>
    </source>
</evidence>
<sequence length="484" mass="52836">MNRAARKAAIRAQGAEKPSAPLHDAAPKADSYQNFEARLGLGTDNQSGSATYGFNPITRSRQQLEYMYRGSWIVGQAVDCVAEDMTRAGIDITSDIAPDDIDAVQTGFERHGVWQALNDTIKWSRLYGGGLAVILIEGQKLNTPLRLESIGKGQFKGLYSLDRWCVQPAYGKPVSEFGPDMGKPSEYRITVDAPALGGQNVHHSRIIRMDGIPLPYWQRQSEQGWGMSVIERLYDRLVAFDSTTQGAAQLVFKAHLRTMKVEKLREILASGGAVEAALIKQMEMIRRFQSIEGLTLIDGADDFETHSYTFSGLSDVLLQFAQQLSGALQIPLVRLFGQSPAGLNATGESDIRTYYDLISQQQESKLRAGVELLVNIIYRSDVGGDTPDDLSFTFNPLWQMSEMDKATIAANITAAVVAAEGSGLVSRPAALKELRQSADVTGVWSNVTDEEITEAENEPPPLPEMPLAPLGAESNKEGAGEVLP</sequence>
<organism evidence="3 4">
    <name type="scientific">Xanthobacter autotrophicus (strain ATCC BAA-1158 / Py2)</name>
    <dbReference type="NCBI Taxonomy" id="78245"/>
    <lineage>
        <taxon>Bacteria</taxon>
        <taxon>Pseudomonadati</taxon>
        <taxon>Pseudomonadota</taxon>
        <taxon>Alphaproteobacteria</taxon>
        <taxon>Hyphomicrobiales</taxon>
        <taxon>Xanthobacteraceae</taxon>
        <taxon>Xanthobacter</taxon>
    </lineage>
</organism>
<dbReference type="InterPro" id="IPR006445">
    <property type="entry name" value="Phage-assoc_HI1409"/>
</dbReference>
<dbReference type="OrthoDB" id="7491028at2"/>
<dbReference type="eggNOG" id="COG3567">
    <property type="taxonomic scope" value="Bacteria"/>
</dbReference>
<dbReference type="EMBL" id="CP000781">
    <property type="protein sequence ID" value="ABS68857.1"/>
    <property type="molecule type" value="Genomic_DNA"/>
</dbReference>
<evidence type="ECO:0000313" key="3">
    <source>
        <dbReference type="EMBL" id="ABS68857.1"/>
    </source>
</evidence>
<protein>
    <submittedName>
        <fullName evidence="3">Phage-associated protein, HI1409 family</fullName>
    </submittedName>
</protein>
<reference evidence="3 4" key="1">
    <citation type="submission" date="2007-07" db="EMBL/GenBank/DDBJ databases">
        <title>Complete sequence of chromosome of Xanthobacter autotrophicus Py2.</title>
        <authorList>
            <consortium name="US DOE Joint Genome Institute"/>
            <person name="Copeland A."/>
            <person name="Lucas S."/>
            <person name="Lapidus A."/>
            <person name="Barry K."/>
            <person name="Glavina del Rio T."/>
            <person name="Hammon N."/>
            <person name="Israni S."/>
            <person name="Dalin E."/>
            <person name="Tice H."/>
            <person name="Pitluck S."/>
            <person name="Sims D."/>
            <person name="Brettin T."/>
            <person name="Bruce D."/>
            <person name="Detter J.C."/>
            <person name="Han C."/>
            <person name="Tapia R."/>
            <person name="Brainard J."/>
            <person name="Schmutz J."/>
            <person name="Larimer F."/>
            <person name="Land M."/>
            <person name="Hauser L."/>
            <person name="Kyrpides N."/>
            <person name="Kim E."/>
            <person name="Ensigns S.A."/>
            <person name="Richardson P."/>
        </authorList>
    </citation>
    <scope>NUCLEOTIDE SEQUENCE [LARGE SCALE GENOMIC DNA]</scope>
    <source>
        <strain evidence="4">ATCC BAA-1158 / Py2</strain>
    </source>
</reference>
<dbReference type="HOGENOM" id="CLU_027488_0_0_5"/>
<name>A7ILG4_XANP2</name>
<keyword evidence="4" id="KW-1185">Reference proteome</keyword>
<dbReference type="AlphaFoldDB" id="A7ILG4"/>
<dbReference type="KEGG" id="xau:Xaut_3629"/>
<dbReference type="STRING" id="78245.Xaut_3629"/>
<dbReference type="InterPro" id="IPR024459">
    <property type="entry name" value="Acb1-like_N"/>
</dbReference>
<dbReference type="Proteomes" id="UP000002417">
    <property type="component" value="Chromosome"/>
</dbReference>